<dbReference type="PANTHER" id="PTHR31238">
    <property type="entry name" value="GERMIN-LIKE PROTEIN SUBFAMILY 3 MEMBER 3"/>
    <property type="match status" value="1"/>
</dbReference>
<evidence type="ECO:0000256" key="9">
    <source>
        <dbReference type="ARBA" id="ARBA00049204"/>
    </source>
</evidence>
<comment type="caution">
    <text evidence="17">The sequence shown here is derived from an EMBL/GenBank/DDBJ whole genome shotgun (WGS) entry which is preliminary data.</text>
</comment>
<evidence type="ECO:0000256" key="5">
    <source>
        <dbReference type="ARBA" id="ARBA00022723"/>
    </source>
</evidence>
<dbReference type="OrthoDB" id="1921208at2759"/>
<evidence type="ECO:0000259" key="16">
    <source>
        <dbReference type="SMART" id="SM00835"/>
    </source>
</evidence>
<evidence type="ECO:0000256" key="1">
    <source>
        <dbReference type="ARBA" id="ARBA00004271"/>
    </source>
</evidence>
<evidence type="ECO:0000256" key="15">
    <source>
        <dbReference type="RuleBase" id="RU366015"/>
    </source>
</evidence>
<evidence type="ECO:0000256" key="2">
    <source>
        <dbReference type="ARBA" id="ARBA00007456"/>
    </source>
</evidence>
<feature type="binding site" evidence="12">
    <location>
        <position position="121"/>
    </location>
    <ligand>
        <name>oxalate</name>
        <dbReference type="ChEBI" id="CHEBI:30623"/>
    </ligand>
</feature>
<keyword evidence="7 14" id="KW-1015">Disulfide bond</keyword>
<dbReference type="EMBL" id="CACSLK010027624">
    <property type="protein sequence ID" value="CAA0826637.1"/>
    <property type="molecule type" value="Genomic_DNA"/>
</dbReference>
<feature type="binding site" evidence="13">
    <location>
        <position position="124"/>
    </location>
    <ligand>
        <name>Mn(2+)</name>
        <dbReference type="ChEBI" id="CHEBI:29035"/>
    </ligand>
</feature>
<keyword evidence="6 15" id="KW-0732">Signal</keyword>
<dbReference type="Gene3D" id="2.60.120.10">
    <property type="entry name" value="Jelly Rolls"/>
    <property type="match status" value="1"/>
</dbReference>
<dbReference type="GO" id="GO:0030145">
    <property type="term" value="F:manganese ion binding"/>
    <property type="evidence" value="ECO:0007669"/>
    <property type="project" value="UniProtKB-UniRule"/>
</dbReference>
<gene>
    <name evidence="17" type="ORF">SHERM_01837</name>
</gene>
<dbReference type="InterPro" id="IPR011051">
    <property type="entry name" value="RmlC_Cupin_sf"/>
</dbReference>
<dbReference type="InterPro" id="IPR001929">
    <property type="entry name" value="Germin"/>
</dbReference>
<dbReference type="CDD" id="cd02241">
    <property type="entry name" value="cupin_OxOx"/>
    <property type="match status" value="1"/>
</dbReference>
<comment type="similarity">
    <text evidence="2 15">Belongs to the germin family.</text>
</comment>
<dbReference type="GO" id="GO:0010497">
    <property type="term" value="P:plasmodesmata-mediated intercellular transport"/>
    <property type="evidence" value="ECO:0007669"/>
    <property type="project" value="UniProtKB-ARBA"/>
</dbReference>
<name>A0A9N7N7S8_STRHE</name>
<dbReference type="PRINTS" id="PR00325">
    <property type="entry name" value="GERMIN"/>
</dbReference>
<dbReference type="Proteomes" id="UP001153555">
    <property type="component" value="Unassembled WGS sequence"/>
</dbReference>
<organism evidence="17 18">
    <name type="scientific">Striga hermonthica</name>
    <name type="common">Purple witchweed</name>
    <name type="synonym">Buchnera hermonthica</name>
    <dbReference type="NCBI Taxonomy" id="68872"/>
    <lineage>
        <taxon>Eukaryota</taxon>
        <taxon>Viridiplantae</taxon>
        <taxon>Streptophyta</taxon>
        <taxon>Embryophyta</taxon>
        <taxon>Tracheophyta</taxon>
        <taxon>Spermatophyta</taxon>
        <taxon>Magnoliopsida</taxon>
        <taxon>eudicotyledons</taxon>
        <taxon>Gunneridae</taxon>
        <taxon>Pentapetalae</taxon>
        <taxon>asterids</taxon>
        <taxon>lamiids</taxon>
        <taxon>Lamiales</taxon>
        <taxon>Orobanchaceae</taxon>
        <taxon>Buchnereae</taxon>
        <taxon>Striga</taxon>
    </lineage>
</organism>
<dbReference type="GO" id="GO:0004784">
    <property type="term" value="F:superoxide dismutase activity"/>
    <property type="evidence" value="ECO:0007669"/>
    <property type="project" value="UniProtKB-EC"/>
</dbReference>
<dbReference type="Pfam" id="PF00190">
    <property type="entry name" value="Cupin_1"/>
    <property type="match status" value="1"/>
</dbReference>
<dbReference type="SMART" id="SM00835">
    <property type="entry name" value="Cupin_1"/>
    <property type="match status" value="1"/>
</dbReference>
<evidence type="ECO:0000313" key="17">
    <source>
        <dbReference type="EMBL" id="CAA0826637.1"/>
    </source>
</evidence>
<evidence type="ECO:0000256" key="10">
    <source>
        <dbReference type="ARBA" id="ARBA00058969"/>
    </source>
</evidence>
<evidence type="ECO:0000256" key="4">
    <source>
        <dbReference type="ARBA" id="ARBA00022525"/>
    </source>
</evidence>
<dbReference type="InterPro" id="IPR014710">
    <property type="entry name" value="RmlC-like_jellyroll"/>
</dbReference>
<evidence type="ECO:0000256" key="7">
    <source>
        <dbReference type="ARBA" id="ARBA00023157"/>
    </source>
</evidence>
<comment type="subunit">
    <text evidence="11">Monomer. In the absence of manganese, it forms tetrameric and pentameric forms which show superoxide dismutase activity.</text>
</comment>
<evidence type="ECO:0000256" key="11">
    <source>
        <dbReference type="ARBA" id="ARBA00064720"/>
    </source>
</evidence>
<dbReference type="GO" id="GO:0009506">
    <property type="term" value="C:plasmodesma"/>
    <property type="evidence" value="ECO:0007669"/>
    <property type="project" value="UniProtKB-ARBA"/>
</dbReference>
<keyword evidence="18" id="KW-1185">Reference proteome</keyword>
<feature type="binding site" evidence="12">
    <location>
        <position position="111"/>
    </location>
    <ligand>
        <name>oxalate</name>
        <dbReference type="ChEBI" id="CHEBI:30623"/>
    </ligand>
</feature>
<dbReference type="FunFam" id="2.60.120.10:FF:000025">
    <property type="entry name" value="germin-like protein subfamily 2 member 1"/>
    <property type="match status" value="1"/>
</dbReference>
<evidence type="ECO:0000256" key="3">
    <source>
        <dbReference type="ARBA" id="ARBA00022523"/>
    </source>
</evidence>
<comment type="subcellular location">
    <subcellularLocation>
        <location evidence="1 15">Secreted</location>
        <location evidence="1 15">Extracellular space</location>
        <location evidence="1 15">Apoplast</location>
    </subcellularLocation>
</comment>
<comment type="function">
    <text evidence="10">May interact with bacterial adhesins thereby protecting the reproductive tissues from microbial attack. Has no oxalate oxidase activity.</text>
</comment>
<dbReference type="InterPro" id="IPR006045">
    <property type="entry name" value="Cupin_1"/>
</dbReference>
<evidence type="ECO:0000256" key="6">
    <source>
        <dbReference type="ARBA" id="ARBA00022729"/>
    </source>
</evidence>
<accession>A0A9N7N7S8</accession>
<dbReference type="SUPFAM" id="SSF51182">
    <property type="entry name" value="RmlC-like cupins"/>
    <property type="match status" value="1"/>
</dbReference>
<evidence type="ECO:0000256" key="14">
    <source>
        <dbReference type="PIRSR" id="PIRSR601929-3"/>
    </source>
</evidence>
<feature type="disulfide bond" evidence="14">
    <location>
        <begin position="46"/>
        <end position="62"/>
    </location>
</feature>
<keyword evidence="4 15" id="KW-0964">Secreted</keyword>
<feature type="signal peptide" evidence="15">
    <location>
        <begin position="1"/>
        <end position="36"/>
    </location>
</feature>
<keyword evidence="8 12" id="KW-0464">Manganese</keyword>
<dbReference type="GO" id="GO:0048046">
    <property type="term" value="C:apoplast"/>
    <property type="evidence" value="ECO:0007669"/>
    <property type="project" value="UniProtKB-SubCell"/>
</dbReference>
<proteinExistence type="inferred from homology"/>
<sequence length="230" mass="24874">MAPKSNTQNSTPTNPFLTTLLTTLMLILSQTPTHRAADPDPLQDFCVASSTTAPFQINGFPCKNRSEVTSDDFFFHGFTHGGNTSNPFGSNITSGNVLSFPGLNTLGISMNRVDLRVGGINPPHVHPRATETGVVIKGKVLVGFLSSDNKLYMKNLSEWDMFVAPRGMVHFQMNVGKSKATLVTAFNSQLPGAVVVSTNLFGSEPAVPDMVLEKGFRVGRKVVDEIKSKF</sequence>
<feature type="binding site" evidence="13">
    <location>
        <position position="170"/>
    </location>
    <ligand>
        <name>Mn(2+)</name>
        <dbReference type="ChEBI" id="CHEBI:29035"/>
    </ligand>
</feature>
<feature type="binding site" evidence="12">
    <location>
        <position position="126"/>
    </location>
    <ligand>
        <name>oxalate</name>
        <dbReference type="ChEBI" id="CHEBI:30623"/>
    </ligand>
</feature>
<keyword evidence="5 12" id="KW-0479">Metal-binding</keyword>
<protein>
    <recommendedName>
        <fullName evidence="15">Germin-like protein</fullName>
    </recommendedName>
</protein>
<evidence type="ECO:0000256" key="13">
    <source>
        <dbReference type="PIRSR" id="PIRSR601929-2"/>
    </source>
</evidence>
<feature type="domain" description="Cupin type-1" evidence="16">
    <location>
        <begin position="76"/>
        <end position="224"/>
    </location>
</feature>
<evidence type="ECO:0000313" key="18">
    <source>
        <dbReference type="Proteomes" id="UP001153555"/>
    </source>
</evidence>
<feature type="binding site" evidence="13">
    <location>
        <position position="131"/>
    </location>
    <ligand>
        <name>Mn(2+)</name>
        <dbReference type="ChEBI" id="CHEBI:29035"/>
    </ligand>
</feature>
<evidence type="ECO:0000256" key="8">
    <source>
        <dbReference type="ARBA" id="ARBA00023211"/>
    </source>
</evidence>
<keyword evidence="3 15" id="KW-0052">Apoplast</keyword>
<comment type="catalytic activity">
    <reaction evidence="9">
        <text>2 superoxide + 2 H(+) = H2O2 + O2</text>
        <dbReference type="Rhea" id="RHEA:20696"/>
        <dbReference type="ChEBI" id="CHEBI:15378"/>
        <dbReference type="ChEBI" id="CHEBI:15379"/>
        <dbReference type="ChEBI" id="CHEBI:16240"/>
        <dbReference type="ChEBI" id="CHEBI:18421"/>
        <dbReference type="EC" id="1.15.1.1"/>
    </reaction>
</comment>
<feature type="chain" id="PRO_5040534382" description="Germin-like protein" evidence="15">
    <location>
        <begin position="37"/>
        <end position="230"/>
    </location>
</feature>
<feature type="binding site" evidence="13">
    <location>
        <position position="126"/>
    </location>
    <ligand>
        <name>Mn(2+)</name>
        <dbReference type="ChEBI" id="CHEBI:29035"/>
    </ligand>
</feature>
<reference evidence="17" key="1">
    <citation type="submission" date="2019-12" db="EMBL/GenBank/DDBJ databases">
        <authorList>
            <person name="Scholes J."/>
        </authorList>
    </citation>
    <scope>NUCLEOTIDE SEQUENCE</scope>
</reference>
<feature type="binding site" evidence="12">
    <location>
        <position position="131"/>
    </location>
    <ligand>
        <name>oxalate</name>
        <dbReference type="ChEBI" id="CHEBI:30623"/>
    </ligand>
</feature>
<dbReference type="AlphaFoldDB" id="A0A9N7N7S8"/>
<evidence type="ECO:0000256" key="12">
    <source>
        <dbReference type="PIRSR" id="PIRSR601929-1"/>
    </source>
</evidence>
<dbReference type="GO" id="GO:2000280">
    <property type="term" value="P:regulation of root development"/>
    <property type="evidence" value="ECO:0007669"/>
    <property type="project" value="UniProtKB-ARBA"/>
</dbReference>